<name>A0A2H3DTU2_ARMGA</name>
<evidence type="ECO:0000313" key="1">
    <source>
        <dbReference type="EMBL" id="PBK98631.1"/>
    </source>
</evidence>
<proteinExistence type="predicted"/>
<dbReference type="OrthoDB" id="10295683at2759"/>
<keyword evidence="2" id="KW-1185">Reference proteome</keyword>
<organism evidence="1 2">
    <name type="scientific">Armillaria gallica</name>
    <name type="common">Bulbous honey fungus</name>
    <name type="synonym">Armillaria bulbosa</name>
    <dbReference type="NCBI Taxonomy" id="47427"/>
    <lineage>
        <taxon>Eukaryota</taxon>
        <taxon>Fungi</taxon>
        <taxon>Dikarya</taxon>
        <taxon>Basidiomycota</taxon>
        <taxon>Agaricomycotina</taxon>
        <taxon>Agaricomycetes</taxon>
        <taxon>Agaricomycetidae</taxon>
        <taxon>Agaricales</taxon>
        <taxon>Marasmiineae</taxon>
        <taxon>Physalacriaceae</taxon>
        <taxon>Armillaria</taxon>
    </lineage>
</organism>
<dbReference type="EMBL" id="KZ293648">
    <property type="protein sequence ID" value="PBK98631.1"/>
    <property type="molecule type" value="Genomic_DNA"/>
</dbReference>
<sequence>MAMNSTSSADKPTVIVPSSKTDEPDCIDWLRVNYISDHTRQEIQEFYISQYGSIEAAKSAIEEFRQDIQSNRYRERAIGRCPAPDEIMHVVDINKHQIGMWRGDMADSRQYQFAFINSDSCPIPVPLGVHIYGVPRPDGDGTAHEVLSACGAETADVRSEVFVAPEGAVYRVTELGRGCSICGPSNGDSRKKKGYGISGLSLHVTFTGSSSIVFHETPPKGMKGFWMESDPRGAQGKPIAFPMQGFALPGPDCALLSMASE</sequence>
<dbReference type="AlphaFoldDB" id="A0A2H3DTU2"/>
<gene>
    <name evidence="1" type="ORF">ARMGADRAFT_986584</name>
</gene>
<dbReference type="Proteomes" id="UP000217790">
    <property type="component" value="Unassembled WGS sequence"/>
</dbReference>
<dbReference type="InParanoid" id="A0A2H3DTU2"/>
<reference evidence="2" key="1">
    <citation type="journal article" date="2017" name="Nat. Ecol. Evol.">
        <title>Genome expansion and lineage-specific genetic innovations in the forest pathogenic fungi Armillaria.</title>
        <authorList>
            <person name="Sipos G."/>
            <person name="Prasanna A.N."/>
            <person name="Walter M.C."/>
            <person name="O'Connor E."/>
            <person name="Balint B."/>
            <person name="Krizsan K."/>
            <person name="Kiss B."/>
            <person name="Hess J."/>
            <person name="Varga T."/>
            <person name="Slot J."/>
            <person name="Riley R."/>
            <person name="Boka B."/>
            <person name="Rigling D."/>
            <person name="Barry K."/>
            <person name="Lee J."/>
            <person name="Mihaltcheva S."/>
            <person name="LaButti K."/>
            <person name="Lipzen A."/>
            <person name="Waldron R."/>
            <person name="Moloney N.M."/>
            <person name="Sperisen C."/>
            <person name="Kredics L."/>
            <person name="Vagvoelgyi C."/>
            <person name="Patrignani A."/>
            <person name="Fitzpatrick D."/>
            <person name="Nagy I."/>
            <person name="Doyle S."/>
            <person name="Anderson J.B."/>
            <person name="Grigoriev I.V."/>
            <person name="Gueldener U."/>
            <person name="Muensterkoetter M."/>
            <person name="Nagy L.G."/>
        </authorList>
    </citation>
    <scope>NUCLEOTIDE SEQUENCE [LARGE SCALE GENOMIC DNA]</scope>
    <source>
        <strain evidence="2">Ar21-2</strain>
    </source>
</reference>
<protein>
    <submittedName>
        <fullName evidence="1">Uncharacterized protein</fullName>
    </submittedName>
</protein>
<dbReference type="OMA" id="MADSRQY"/>
<evidence type="ECO:0000313" key="2">
    <source>
        <dbReference type="Proteomes" id="UP000217790"/>
    </source>
</evidence>
<accession>A0A2H3DTU2</accession>